<keyword evidence="2" id="KW-1133">Transmembrane helix</keyword>
<reference evidence="4 5" key="1">
    <citation type="submission" date="2016-11" db="EMBL/GenBank/DDBJ databases">
        <authorList>
            <person name="Jaros S."/>
            <person name="Januszkiewicz K."/>
            <person name="Wedrychowicz H."/>
        </authorList>
    </citation>
    <scope>NUCLEOTIDE SEQUENCE [LARGE SCALE GENOMIC DNA]</scope>
    <source>
        <strain evidence="4 5">DSM 2631</strain>
    </source>
</reference>
<evidence type="ECO:0000256" key="1">
    <source>
        <dbReference type="SAM" id="MobiDB-lite"/>
    </source>
</evidence>
<feature type="domain" description="M23ase beta-sheet core" evidence="3">
    <location>
        <begin position="135"/>
        <end position="229"/>
    </location>
</feature>
<evidence type="ECO:0000313" key="4">
    <source>
        <dbReference type="EMBL" id="SHE67427.1"/>
    </source>
</evidence>
<feature type="transmembrane region" description="Helical" evidence="2">
    <location>
        <begin position="16"/>
        <end position="36"/>
    </location>
</feature>
<dbReference type="Gene3D" id="2.70.70.10">
    <property type="entry name" value="Glucose Permease (Domain IIA)"/>
    <property type="match status" value="1"/>
</dbReference>
<evidence type="ECO:0000313" key="5">
    <source>
        <dbReference type="Proteomes" id="UP000184035"/>
    </source>
</evidence>
<gene>
    <name evidence="4" type="ORF">SAMN05443638_107107</name>
</gene>
<evidence type="ECO:0000259" key="3">
    <source>
        <dbReference type="Pfam" id="PF01551"/>
    </source>
</evidence>
<keyword evidence="5" id="KW-1185">Reference proteome</keyword>
<dbReference type="OrthoDB" id="9801106at2"/>
<keyword evidence="2" id="KW-0472">Membrane</keyword>
<dbReference type="SUPFAM" id="SSF51261">
    <property type="entry name" value="Duplicated hybrid motif"/>
    <property type="match status" value="1"/>
</dbReference>
<dbReference type="InterPro" id="IPR050570">
    <property type="entry name" value="Cell_wall_metabolism_enzyme"/>
</dbReference>
<keyword evidence="2" id="KW-0812">Transmembrane</keyword>
<dbReference type="Pfam" id="PF01551">
    <property type="entry name" value="Peptidase_M23"/>
    <property type="match status" value="1"/>
</dbReference>
<name>A0A1M4VEQ6_9CLOT</name>
<dbReference type="CDD" id="cd12797">
    <property type="entry name" value="M23_peptidase"/>
    <property type="match status" value="1"/>
</dbReference>
<feature type="compositionally biased region" description="Polar residues" evidence="1">
    <location>
        <begin position="69"/>
        <end position="80"/>
    </location>
</feature>
<sequence>MENKFSKFKNFIKKEGFYVILFVCLCVVAVAAAFTIRNINNKNLASAEKEKTIVSVNDKENAKEENLEESVTQKPNAEQVKNNDEKENNVTVPESKTVANTANIKFSNPIENGAIVREFSDKPVYSDTLEQWVVDKGVSIKAEKGNPVLAAAEGKVVESGEGDGYLGNYVKIAHPNGLYTVYSNLDSEGLAKKDTVVKAKQQIGKVGTSAANYKFEKYGDHLGLQMIKNSPDNKEIEQINPSKYIKFSNSSKK</sequence>
<dbReference type="InterPro" id="IPR011055">
    <property type="entry name" value="Dup_hybrid_motif"/>
</dbReference>
<feature type="region of interest" description="Disordered" evidence="1">
    <location>
        <begin position="59"/>
        <end position="91"/>
    </location>
</feature>
<dbReference type="AlphaFoldDB" id="A0A1M4VEQ6"/>
<dbReference type="Proteomes" id="UP000184035">
    <property type="component" value="Unassembled WGS sequence"/>
</dbReference>
<proteinExistence type="predicted"/>
<dbReference type="PANTHER" id="PTHR21666:SF270">
    <property type="entry name" value="MUREIN HYDROLASE ACTIVATOR ENVC"/>
    <property type="match status" value="1"/>
</dbReference>
<dbReference type="GO" id="GO:0004222">
    <property type="term" value="F:metalloendopeptidase activity"/>
    <property type="evidence" value="ECO:0007669"/>
    <property type="project" value="TreeGrafter"/>
</dbReference>
<evidence type="ECO:0000256" key="2">
    <source>
        <dbReference type="SAM" id="Phobius"/>
    </source>
</evidence>
<organism evidence="4 5">
    <name type="scientific">Clostridium fallax</name>
    <dbReference type="NCBI Taxonomy" id="1533"/>
    <lineage>
        <taxon>Bacteria</taxon>
        <taxon>Bacillati</taxon>
        <taxon>Bacillota</taxon>
        <taxon>Clostridia</taxon>
        <taxon>Eubacteriales</taxon>
        <taxon>Clostridiaceae</taxon>
        <taxon>Clostridium</taxon>
    </lineage>
</organism>
<dbReference type="STRING" id="1533.SAMN05443638_107107"/>
<accession>A0A1M4VEQ6</accession>
<keyword evidence="4" id="KW-0378">Hydrolase</keyword>
<protein>
    <submittedName>
        <fullName evidence="4">Murein DD-endopeptidase MepM and murein hydrolase activator NlpD, contain LysM domain</fullName>
    </submittedName>
</protein>
<dbReference type="RefSeq" id="WP_072894514.1">
    <property type="nucleotide sequence ID" value="NZ_FQVM01000007.1"/>
</dbReference>
<dbReference type="EMBL" id="FQVM01000007">
    <property type="protein sequence ID" value="SHE67427.1"/>
    <property type="molecule type" value="Genomic_DNA"/>
</dbReference>
<dbReference type="InterPro" id="IPR016047">
    <property type="entry name" value="M23ase_b-sheet_dom"/>
</dbReference>
<dbReference type="PANTHER" id="PTHR21666">
    <property type="entry name" value="PEPTIDASE-RELATED"/>
    <property type="match status" value="1"/>
</dbReference>